<evidence type="ECO:0000313" key="5">
    <source>
        <dbReference type="EMBL" id="CAF3978733.1"/>
    </source>
</evidence>
<evidence type="ECO:0000313" key="7">
    <source>
        <dbReference type="EMBL" id="CAF4269826.1"/>
    </source>
</evidence>
<dbReference type="Proteomes" id="UP000663856">
    <property type="component" value="Unassembled WGS sequence"/>
</dbReference>
<dbReference type="InterPro" id="IPR001810">
    <property type="entry name" value="F-box_dom"/>
</dbReference>
<evidence type="ECO:0000259" key="1">
    <source>
        <dbReference type="PROSITE" id="PS50181"/>
    </source>
</evidence>
<evidence type="ECO:0000313" key="2">
    <source>
        <dbReference type="EMBL" id="CAF2053023.1"/>
    </source>
</evidence>
<dbReference type="EMBL" id="CAJOBI010003722">
    <property type="protein sequence ID" value="CAF3978733.1"/>
    <property type="molecule type" value="Genomic_DNA"/>
</dbReference>
<feature type="domain" description="F-box" evidence="1">
    <location>
        <begin position="2"/>
        <end position="54"/>
    </location>
</feature>
<dbReference type="Proteomes" id="UP000663887">
    <property type="component" value="Unassembled WGS sequence"/>
</dbReference>
<dbReference type="SUPFAM" id="SSF52058">
    <property type="entry name" value="L domain-like"/>
    <property type="match status" value="1"/>
</dbReference>
<organism evidence="6 8">
    <name type="scientific">Rotaria magnacalcarata</name>
    <dbReference type="NCBI Taxonomy" id="392030"/>
    <lineage>
        <taxon>Eukaryota</taxon>
        <taxon>Metazoa</taxon>
        <taxon>Spiralia</taxon>
        <taxon>Gnathifera</taxon>
        <taxon>Rotifera</taxon>
        <taxon>Eurotatoria</taxon>
        <taxon>Bdelloidea</taxon>
        <taxon>Philodinida</taxon>
        <taxon>Philodinidae</taxon>
        <taxon>Rotaria</taxon>
    </lineage>
</organism>
<keyword evidence="8" id="KW-1185">Reference proteome</keyword>
<proteinExistence type="predicted"/>
<comment type="caution">
    <text evidence="6">The sequence shown here is derived from an EMBL/GenBank/DDBJ whole genome shotgun (WGS) entry which is preliminary data.</text>
</comment>
<dbReference type="AlphaFoldDB" id="A0A820CK30"/>
<dbReference type="Proteomes" id="UP000663842">
    <property type="component" value="Unassembled WGS sequence"/>
</dbReference>
<dbReference type="EMBL" id="CAJOBG010007634">
    <property type="protein sequence ID" value="CAF4222400.1"/>
    <property type="molecule type" value="Genomic_DNA"/>
</dbReference>
<protein>
    <recommendedName>
        <fullName evidence="1">F-box domain-containing protein</fullName>
    </recommendedName>
</protein>
<evidence type="ECO:0000313" key="3">
    <source>
        <dbReference type="EMBL" id="CAF2109967.1"/>
    </source>
</evidence>
<dbReference type="EMBL" id="CAJNRG010010167">
    <property type="protein sequence ID" value="CAF2119817.1"/>
    <property type="molecule type" value="Genomic_DNA"/>
</dbReference>
<name>A0A820CK30_9BILA</name>
<accession>A0A820CK30</accession>
<dbReference type="PROSITE" id="PS50181">
    <property type="entry name" value="FBOX"/>
    <property type="match status" value="1"/>
</dbReference>
<evidence type="ECO:0000313" key="8">
    <source>
        <dbReference type="Proteomes" id="UP000663866"/>
    </source>
</evidence>
<dbReference type="Proteomes" id="UP000663824">
    <property type="component" value="Unassembled WGS sequence"/>
</dbReference>
<sequence length="321" mass="37246">MITLLEDLPNELLLDVFEYISGRDLYYSFLALNSRINYIVRSLKNLSLMIYKNEPLLIQTFADKIFRLQVSNHYDITDIDHFPNLRSLSLYNANDKQLDQIRYDCMPNLMYLFILIPDITESSEKLARNIFSNQLPSLRYADLGLIDVNCISLSSWSPSLSVLRINCTKSVVIRMVLLVCPNLKRFQVNLLKNNSTIVTQLPTKTLNHNLKTFILVVSCRPLPLETIDDILLDIPNVTKMYLHWYCDTLFVILARMLSERLKYLRQFGCNIIEFPNDIKHNNIKSIREIHSSFNSIQCTTTYHGFRLFTADGFPGQANLFG</sequence>
<dbReference type="EMBL" id="CAJNRE010006162">
    <property type="protein sequence ID" value="CAF2053023.1"/>
    <property type="molecule type" value="Genomic_DNA"/>
</dbReference>
<evidence type="ECO:0000313" key="6">
    <source>
        <dbReference type="EMBL" id="CAF4222400.1"/>
    </source>
</evidence>
<dbReference type="EMBL" id="CAJNRF010009428">
    <property type="protein sequence ID" value="CAF2109967.1"/>
    <property type="molecule type" value="Genomic_DNA"/>
</dbReference>
<evidence type="ECO:0000313" key="4">
    <source>
        <dbReference type="EMBL" id="CAF2119817.1"/>
    </source>
</evidence>
<dbReference type="Proteomes" id="UP000676336">
    <property type="component" value="Unassembled WGS sequence"/>
</dbReference>
<dbReference type="Proteomes" id="UP000663866">
    <property type="component" value="Unassembled WGS sequence"/>
</dbReference>
<reference evidence="6" key="1">
    <citation type="submission" date="2021-02" db="EMBL/GenBank/DDBJ databases">
        <authorList>
            <person name="Nowell W R."/>
        </authorList>
    </citation>
    <scope>NUCLEOTIDE SEQUENCE</scope>
</reference>
<dbReference type="EMBL" id="CAJOBF010009157">
    <property type="protein sequence ID" value="CAF4269826.1"/>
    <property type="molecule type" value="Genomic_DNA"/>
</dbReference>
<gene>
    <name evidence="2" type="ORF">MBJ925_LOCUS13461</name>
    <name evidence="6" type="ORF">OVN521_LOCUS27514</name>
    <name evidence="5" type="ORF">SMN809_LOCUS10736</name>
    <name evidence="7" type="ORF">UXM345_LOCUS31745</name>
    <name evidence="3" type="ORF">WKI299_LOCUS22074</name>
    <name evidence="4" type="ORF">XDN619_LOCUS22459</name>
</gene>